<dbReference type="EMBL" id="MU006866">
    <property type="protein sequence ID" value="KAF2634111.1"/>
    <property type="molecule type" value="Genomic_DNA"/>
</dbReference>
<keyword evidence="3" id="KW-1185">Reference proteome</keyword>
<protein>
    <submittedName>
        <fullName evidence="2">Uncharacterized protein</fullName>
    </submittedName>
</protein>
<name>A0A6A6RI72_9PLEO</name>
<dbReference type="Proteomes" id="UP000799753">
    <property type="component" value="Unassembled WGS sequence"/>
</dbReference>
<organism evidence="2 3">
    <name type="scientific">Massarina eburnea CBS 473.64</name>
    <dbReference type="NCBI Taxonomy" id="1395130"/>
    <lineage>
        <taxon>Eukaryota</taxon>
        <taxon>Fungi</taxon>
        <taxon>Dikarya</taxon>
        <taxon>Ascomycota</taxon>
        <taxon>Pezizomycotina</taxon>
        <taxon>Dothideomycetes</taxon>
        <taxon>Pleosporomycetidae</taxon>
        <taxon>Pleosporales</taxon>
        <taxon>Massarineae</taxon>
        <taxon>Massarinaceae</taxon>
        <taxon>Massarina</taxon>
    </lineage>
</organism>
<evidence type="ECO:0000256" key="1">
    <source>
        <dbReference type="SAM" id="MobiDB-lite"/>
    </source>
</evidence>
<feature type="compositionally biased region" description="Basic and acidic residues" evidence="1">
    <location>
        <begin position="131"/>
        <end position="140"/>
    </location>
</feature>
<gene>
    <name evidence="2" type="ORF">P280DRAFT_474856</name>
</gene>
<sequence length="154" mass="17386">MSVCVPRRLEGVGRTCRLLSILAKGARREIGCNCRRGLTQRICGAVVYPRSRGWYGWYGWHVRWLRYAAALVNTDRRFQRVTAQCRGAQKNFRRTTGGKNDHKRASWKQAQQAGRRVDVPTRGGALEPCWDDAHEDKPTPDGEPVLAANGRIPA</sequence>
<reference evidence="2" key="1">
    <citation type="journal article" date="2020" name="Stud. Mycol.">
        <title>101 Dothideomycetes genomes: a test case for predicting lifestyles and emergence of pathogens.</title>
        <authorList>
            <person name="Haridas S."/>
            <person name="Albert R."/>
            <person name="Binder M."/>
            <person name="Bloem J."/>
            <person name="Labutti K."/>
            <person name="Salamov A."/>
            <person name="Andreopoulos B."/>
            <person name="Baker S."/>
            <person name="Barry K."/>
            <person name="Bills G."/>
            <person name="Bluhm B."/>
            <person name="Cannon C."/>
            <person name="Castanera R."/>
            <person name="Culley D."/>
            <person name="Daum C."/>
            <person name="Ezra D."/>
            <person name="Gonzalez J."/>
            <person name="Henrissat B."/>
            <person name="Kuo A."/>
            <person name="Liang C."/>
            <person name="Lipzen A."/>
            <person name="Lutzoni F."/>
            <person name="Magnuson J."/>
            <person name="Mondo S."/>
            <person name="Nolan M."/>
            <person name="Ohm R."/>
            <person name="Pangilinan J."/>
            <person name="Park H.-J."/>
            <person name="Ramirez L."/>
            <person name="Alfaro M."/>
            <person name="Sun H."/>
            <person name="Tritt A."/>
            <person name="Yoshinaga Y."/>
            <person name="Zwiers L.-H."/>
            <person name="Turgeon B."/>
            <person name="Goodwin S."/>
            <person name="Spatafora J."/>
            <person name="Crous P."/>
            <person name="Grigoriev I."/>
        </authorList>
    </citation>
    <scope>NUCLEOTIDE SEQUENCE</scope>
    <source>
        <strain evidence="2">CBS 473.64</strain>
    </source>
</reference>
<dbReference type="AlphaFoldDB" id="A0A6A6RI72"/>
<proteinExistence type="predicted"/>
<accession>A0A6A6RI72</accession>
<feature type="region of interest" description="Disordered" evidence="1">
    <location>
        <begin position="92"/>
        <end position="154"/>
    </location>
</feature>
<evidence type="ECO:0000313" key="2">
    <source>
        <dbReference type="EMBL" id="KAF2634111.1"/>
    </source>
</evidence>
<evidence type="ECO:0000313" key="3">
    <source>
        <dbReference type="Proteomes" id="UP000799753"/>
    </source>
</evidence>